<dbReference type="FunFam" id="3.40.50.720:FF:000084">
    <property type="entry name" value="Short-chain dehydrogenase reductase"/>
    <property type="match status" value="1"/>
</dbReference>
<keyword evidence="4" id="KW-1185">Reference proteome</keyword>
<dbReference type="PROSITE" id="PS00061">
    <property type="entry name" value="ADH_SHORT"/>
    <property type="match status" value="1"/>
</dbReference>
<dbReference type="Gene3D" id="3.40.50.720">
    <property type="entry name" value="NAD(P)-binding Rossmann-like Domain"/>
    <property type="match status" value="1"/>
</dbReference>
<evidence type="ECO:0000256" key="1">
    <source>
        <dbReference type="ARBA" id="ARBA00006484"/>
    </source>
</evidence>
<dbReference type="Pfam" id="PF13561">
    <property type="entry name" value="adh_short_C2"/>
    <property type="match status" value="1"/>
</dbReference>
<evidence type="ECO:0000313" key="4">
    <source>
        <dbReference type="Proteomes" id="UP000593892"/>
    </source>
</evidence>
<dbReference type="SUPFAM" id="SSF51735">
    <property type="entry name" value="NAD(P)-binding Rossmann-fold domains"/>
    <property type="match status" value="1"/>
</dbReference>
<dbReference type="InterPro" id="IPR002347">
    <property type="entry name" value="SDR_fam"/>
</dbReference>
<dbReference type="InterPro" id="IPR036291">
    <property type="entry name" value="NAD(P)-bd_dom_sf"/>
</dbReference>
<dbReference type="PANTHER" id="PTHR43477">
    <property type="entry name" value="DIHYDROANTICAPSIN 7-DEHYDROGENASE"/>
    <property type="match status" value="1"/>
</dbReference>
<dbReference type="InterPro" id="IPR051122">
    <property type="entry name" value="SDR_DHRS6-like"/>
</dbReference>
<name>A0A7S7NTE3_PALFE</name>
<dbReference type="RefSeq" id="WP_194451154.1">
    <property type="nucleotide sequence ID" value="NZ_CP063849.1"/>
</dbReference>
<dbReference type="PANTHER" id="PTHR43477:SF1">
    <property type="entry name" value="DIHYDROANTICAPSIN 7-DEHYDROGENASE"/>
    <property type="match status" value="1"/>
</dbReference>
<sequence length="251" mass="26640">MVLDGQVWLITGASGMGAATARLAAIYGAKVFVCGLEEADCRQLAAECCGGFHCGDLSDTAEAEKAVARCISELGPIDALFNVAGMSGRKFGDGPLHLVTDNGWERTFDMNLKTMFHVSRTVLRRMLPRGQGAILNMTSVAAYAPEPHHFDTHAYAAAKGAVISLTKSMAAYYAPHGIRVNAIAPGSVRSPMSLRAQTDERILQMLKTKQPLSGTFIEPEEVARAAVFLLGPGSQMITGQVLGIDAGWAVS</sequence>
<reference evidence="3 4" key="1">
    <citation type="submission" date="2020-10" db="EMBL/GenBank/DDBJ databases">
        <title>Complete genome sequence of Paludibaculum fermentans P105T, a facultatively anaerobic acidobacterium capable of dissimilatory Fe(III) reduction.</title>
        <authorList>
            <person name="Dedysh S.N."/>
            <person name="Beletsky A.V."/>
            <person name="Kulichevskaya I.S."/>
            <person name="Mardanov A.V."/>
            <person name="Ravin N.V."/>
        </authorList>
    </citation>
    <scope>NUCLEOTIDE SEQUENCE [LARGE SCALE GENOMIC DNA]</scope>
    <source>
        <strain evidence="3 4">P105</strain>
    </source>
</reference>
<evidence type="ECO:0000313" key="3">
    <source>
        <dbReference type="EMBL" id="QOY89492.1"/>
    </source>
</evidence>
<organism evidence="3 4">
    <name type="scientific">Paludibaculum fermentans</name>
    <dbReference type="NCBI Taxonomy" id="1473598"/>
    <lineage>
        <taxon>Bacteria</taxon>
        <taxon>Pseudomonadati</taxon>
        <taxon>Acidobacteriota</taxon>
        <taxon>Terriglobia</taxon>
        <taxon>Bryobacterales</taxon>
        <taxon>Bryobacteraceae</taxon>
        <taxon>Paludibaculum</taxon>
    </lineage>
</organism>
<dbReference type="AlphaFoldDB" id="A0A7S7NTE3"/>
<dbReference type="PRINTS" id="PR00081">
    <property type="entry name" value="GDHRDH"/>
</dbReference>
<dbReference type="GO" id="GO:0016491">
    <property type="term" value="F:oxidoreductase activity"/>
    <property type="evidence" value="ECO:0007669"/>
    <property type="project" value="UniProtKB-KW"/>
</dbReference>
<gene>
    <name evidence="3" type="ORF">IRI77_05950</name>
</gene>
<dbReference type="PRINTS" id="PR00080">
    <property type="entry name" value="SDRFAMILY"/>
</dbReference>
<dbReference type="Proteomes" id="UP000593892">
    <property type="component" value="Chromosome"/>
</dbReference>
<protein>
    <submittedName>
        <fullName evidence="3">SDR family oxidoreductase</fullName>
    </submittedName>
</protein>
<dbReference type="KEGG" id="pfer:IRI77_05950"/>
<accession>A0A7S7NTE3</accession>
<dbReference type="EMBL" id="CP063849">
    <property type="protein sequence ID" value="QOY89492.1"/>
    <property type="molecule type" value="Genomic_DNA"/>
</dbReference>
<evidence type="ECO:0000256" key="2">
    <source>
        <dbReference type="ARBA" id="ARBA00023002"/>
    </source>
</evidence>
<dbReference type="InterPro" id="IPR020904">
    <property type="entry name" value="Sc_DH/Rdtase_CS"/>
</dbReference>
<proteinExistence type="inferred from homology"/>
<keyword evidence="2" id="KW-0560">Oxidoreductase</keyword>
<comment type="similarity">
    <text evidence="1">Belongs to the short-chain dehydrogenases/reductases (SDR) family.</text>
</comment>
<dbReference type="CDD" id="cd05233">
    <property type="entry name" value="SDR_c"/>
    <property type="match status" value="1"/>
</dbReference>